<dbReference type="SUPFAM" id="SSF103481">
    <property type="entry name" value="Multidrug resistance efflux transporter EmrE"/>
    <property type="match status" value="2"/>
</dbReference>
<dbReference type="InterPro" id="IPR037185">
    <property type="entry name" value="EmrE-like"/>
</dbReference>
<dbReference type="EMBL" id="JACHWJ010000003">
    <property type="protein sequence ID" value="MBB2957847.1"/>
    <property type="molecule type" value="Genomic_DNA"/>
</dbReference>
<feature type="transmembrane region" description="Helical" evidence="7">
    <location>
        <begin position="28"/>
        <end position="49"/>
    </location>
</feature>
<feature type="transmembrane region" description="Helical" evidence="7">
    <location>
        <begin position="55"/>
        <end position="76"/>
    </location>
</feature>
<organism evidence="9 10">
    <name type="scientific">Pseudoclavibacter helvolus</name>
    <dbReference type="NCBI Taxonomy" id="255205"/>
    <lineage>
        <taxon>Bacteria</taxon>
        <taxon>Bacillati</taxon>
        <taxon>Actinomycetota</taxon>
        <taxon>Actinomycetes</taxon>
        <taxon>Micrococcales</taxon>
        <taxon>Microbacteriaceae</taxon>
        <taxon>Pseudoclavibacter</taxon>
    </lineage>
</organism>
<dbReference type="InterPro" id="IPR000620">
    <property type="entry name" value="EamA_dom"/>
</dbReference>
<keyword evidence="4 7" id="KW-1133">Transmembrane helix</keyword>
<proteinExistence type="inferred from homology"/>
<evidence type="ECO:0000313" key="10">
    <source>
        <dbReference type="Proteomes" id="UP000545286"/>
    </source>
</evidence>
<sequence length="333" mass="34196">MTNPATPPTAMAETPLGSRASTRSHGTLPAVAMILASCVSLQFGAALAMQLFPELGSWGVTTLRLLLAAGVLLLVARPRILGWSRRQWMHVLLFGVAIAGMNGFFFASIALIPLGPAVAIEFIGPLALAAVLSRKPRHLVWVGLALVGMALLGIESFDSGEPLNPLGVLFTLIAGAFWAGYILMGARVGASVPGTGGLAVAFLVAGMLTLPLGFGGVAAAIATPWLLLLAFGTAMLSSVVPYSLEFAALRRVPKHVFGVLLSLEPVMAALSGWLLLGQEVGLLAIAAIFLVVAASAGSTLSSVKEQRADKADAVASLTAGTPTQPIPVVGPPR</sequence>
<gene>
    <name evidence="9" type="ORF">FHX72_001992</name>
</gene>
<reference evidence="9 10" key="1">
    <citation type="submission" date="2020-08" db="EMBL/GenBank/DDBJ databases">
        <title>Sequencing the genomes of 1000 actinobacteria strains.</title>
        <authorList>
            <person name="Klenk H.-P."/>
        </authorList>
    </citation>
    <scope>NUCLEOTIDE SEQUENCE [LARGE SCALE GENOMIC DNA]</scope>
    <source>
        <strain evidence="9 10">DSM 20419</strain>
    </source>
</reference>
<evidence type="ECO:0000256" key="1">
    <source>
        <dbReference type="ARBA" id="ARBA00004141"/>
    </source>
</evidence>
<evidence type="ECO:0000256" key="7">
    <source>
        <dbReference type="SAM" id="Phobius"/>
    </source>
</evidence>
<dbReference type="Pfam" id="PF00892">
    <property type="entry name" value="EamA"/>
    <property type="match status" value="1"/>
</dbReference>
<keyword evidence="10" id="KW-1185">Reference proteome</keyword>
<evidence type="ECO:0000256" key="4">
    <source>
        <dbReference type="ARBA" id="ARBA00022989"/>
    </source>
</evidence>
<evidence type="ECO:0000256" key="5">
    <source>
        <dbReference type="ARBA" id="ARBA00023136"/>
    </source>
</evidence>
<feature type="domain" description="EamA" evidence="8">
    <location>
        <begin position="166"/>
        <end position="296"/>
    </location>
</feature>
<evidence type="ECO:0000256" key="2">
    <source>
        <dbReference type="ARBA" id="ARBA00007362"/>
    </source>
</evidence>
<feature type="transmembrane region" description="Helical" evidence="7">
    <location>
        <begin position="114"/>
        <end position="132"/>
    </location>
</feature>
<dbReference type="PANTHER" id="PTHR32322">
    <property type="entry name" value="INNER MEMBRANE TRANSPORTER"/>
    <property type="match status" value="1"/>
</dbReference>
<feature type="transmembrane region" description="Helical" evidence="7">
    <location>
        <begin position="139"/>
        <end position="157"/>
    </location>
</feature>
<feature type="transmembrane region" description="Helical" evidence="7">
    <location>
        <begin position="163"/>
        <end position="184"/>
    </location>
</feature>
<feature type="region of interest" description="Disordered" evidence="6">
    <location>
        <begin position="1"/>
        <end position="22"/>
    </location>
</feature>
<dbReference type="GO" id="GO:0016020">
    <property type="term" value="C:membrane"/>
    <property type="evidence" value="ECO:0007669"/>
    <property type="project" value="UniProtKB-SubCell"/>
</dbReference>
<dbReference type="InterPro" id="IPR050638">
    <property type="entry name" value="AA-Vitamin_Transporters"/>
</dbReference>
<evidence type="ECO:0000259" key="8">
    <source>
        <dbReference type="Pfam" id="PF00892"/>
    </source>
</evidence>
<evidence type="ECO:0000256" key="6">
    <source>
        <dbReference type="SAM" id="MobiDB-lite"/>
    </source>
</evidence>
<feature type="transmembrane region" description="Helical" evidence="7">
    <location>
        <begin position="282"/>
        <end position="300"/>
    </location>
</feature>
<evidence type="ECO:0000313" key="9">
    <source>
        <dbReference type="EMBL" id="MBB2957847.1"/>
    </source>
</evidence>
<feature type="transmembrane region" description="Helical" evidence="7">
    <location>
        <begin position="225"/>
        <end position="244"/>
    </location>
</feature>
<comment type="caution">
    <text evidence="9">The sequence shown here is derived from an EMBL/GenBank/DDBJ whole genome shotgun (WGS) entry which is preliminary data.</text>
</comment>
<accession>A0A7W4UNQ7</accession>
<evidence type="ECO:0000256" key="3">
    <source>
        <dbReference type="ARBA" id="ARBA00022692"/>
    </source>
</evidence>
<name>A0A7W4UNQ7_9MICO</name>
<keyword evidence="5 7" id="KW-0472">Membrane</keyword>
<dbReference type="RefSeq" id="WP_244964179.1">
    <property type="nucleotide sequence ID" value="NZ_JACHWJ010000003.1"/>
</dbReference>
<feature type="transmembrane region" description="Helical" evidence="7">
    <location>
        <begin position="88"/>
        <end position="108"/>
    </location>
</feature>
<feature type="compositionally biased region" description="Low complexity" evidence="6">
    <location>
        <begin position="1"/>
        <end position="15"/>
    </location>
</feature>
<dbReference type="AlphaFoldDB" id="A0A7W4UNQ7"/>
<feature type="transmembrane region" description="Helical" evidence="7">
    <location>
        <begin position="196"/>
        <end position="219"/>
    </location>
</feature>
<dbReference type="Proteomes" id="UP000545286">
    <property type="component" value="Unassembled WGS sequence"/>
</dbReference>
<comment type="similarity">
    <text evidence="2">Belongs to the EamA transporter family.</text>
</comment>
<comment type="subcellular location">
    <subcellularLocation>
        <location evidence="1">Membrane</location>
        <topology evidence="1">Multi-pass membrane protein</topology>
    </subcellularLocation>
</comment>
<keyword evidence="3 7" id="KW-0812">Transmembrane</keyword>
<feature type="transmembrane region" description="Helical" evidence="7">
    <location>
        <begin position="256"/>
        <end position="276"/>
    </location>
</feature>
<protein>
    <submittedName>
        <fullName evidence="9">Inner membrane transporter RhtA</fullName>
    </submittedName>
</protein>
<dbReference type="PANTHER" id="PTHR32322:SF2">
    <property type="entry name" value="EAMA DOMAIN-CONTAINING PROTEIN"/>
    <property type="match status" value="1"/>
</dbReference>